<dbReference type="Gene3D" id="3.40.630.30">
    <property type="match status" value="1"/>
</dbReference>
<dbReference type="AlphaFoldDB" id="A0A9P8J6A6"/>
<evidence type="ECO:0000313" key="3">
    <source>
        <dbReference type="Proteomes" id="UP000779574"/>
    </source>
</evidence>
<sequence>MPVRPATWADLKPAARIAALAFWEDEFLGEALHPHRAKHPKSFQRSFLHDLYENFLDARTRIMVSYPDDQPDRITGMAVWSRMGDGGKHMEASQSWLHWLMSRCIIPIYITIDAFVRPNRAADSAAWRDMENSDAAVEEYLEKPDYKESWGLELLFQAPQYQGRGFGKDLVAWGLARAKQEGVRVSVASAPGKEGFYRKLGIDEEVEETPENGQKNPFLGSLLFSKKFDKVVTTRGELLLVPNNETASETGKIEDHPFYLHHDS</sequence>
<accession>A0A9P8J6A6</accession>
<dbReference type="CDD" id="cd04301">
    <property type="entry name" value="NAT_SF"/>
    <property type="match status" value="1"/>
</dbReference>
<reference evidence="2" key="1">
    <citation type="journal article" date="2021" name="J Fungi (Basel)">
        <title>Virulence traits and population genomics of the black yeast Aureobasidium melanogenum.</title>
        <authorList>
            <person name="Cernosa A."/>
            <person name="Sun X."/>
            <person name="Gostincar C."/>
            <person name="Fang C."/>
            <person name="Gunde-Cimerman N."/>
            <person name="Song Z."/>
        </authorList>
    </citation>
    <scope>NUCLEOTIDE SEQUENCE</scope>
    <source>
        <strain evidence="2">EXF-9911</strain>
    </source>
</reference>
<evidence type="ECO:0000313" key="2">
    <source>
        <dbReference type="EMBL" id="KAG9688181.1"/>
    </source>
</evidence>
<gene>
    <name evidence="2" type="ORF">KCU76_g9791</name>
</gene>
<evidence type="ECO:0000259" key="1">
    <source>
        <dbReference type="Pfam" id="PF13673"/>
    </source>
</evidence>
<feature type="domain" description="N-acetyltransferase" evidence="1">
    <location>
        <begin position="151"/>
        <end position="213"/>
    </location>
</feature>
<dbReference type="EMBL" id="JAHFXF010000415">
    <property type="protein sequence ID" value="KAG9688181.1"/>
    <property type="molecule type" value="Genomic_DNA"/>
</dbReference>
<dbReference type="SUPFAM" id="SSF55729">
    <property type="entry name" value="Acyl-CoA N-acyltransferases (Nat)"/>
    <property type="match status" value="1"/>
</dbReference>
<reference evidence="2" key="2">
    <citation type="submission" date="2021-08" db="EMBL/GenBank/DDBJ databases">
        <authorList>
            <person name="Gostincar C."/>
            <person name="Sun X."/>
            <person name="Song Z."/>
            <person name="Gunde-Cimerman N."/>
        </authorList>
    </citation>
    <scope>NUCLEOTIDE SEQUENCE</scope>
    <source>
        <strain evidence="2">EXF-9911</strain>
    </source>
</reference>
<dbReference type="InterPro" id="IPR000182">
    <property type="entry name" value="GNAT_dom"/>
</dbReference>
<dbReference type="PANTHER" id="PTHR42791:SF16">
    <property type="entry name" value="N-ACETYLTRANSFERASE DOMAIN-CONTAINING PROTEIN"/>
    <property type="match status" value="1"/>
</dbReference>
<dbReference type="OrthoDB" id="2115692at2759"/>
<dbReference type="Pfam" id="PF13673">
    <property type="entry name" value="Acetyltransf_10"/>
    <property type="match status" value="1"/>
</dbReference>
<organism evidence="2 3">
    <name type="scientific">Aureobasidium melanogenum</name>
    <name type="common">Aureobasidium pullulans var. melanogenum</name>
    <dbReference type="NCBI Taxonomy" id="46634"/>
    <lineage>
        <taxon>Eukaryota</taxon>
        <taxon>Fungi</taxon>
        <taxon>Dikarya</taxon>
        <taxon>Ascomycota</taxon>
        <taxon>Pezizomycotina</taxon>
        <taxon>Dothideomycetes</taxon>
        <taxon>Dothideomycetidae</taxon>
        <taxon>Dothideales</taxon>
        <taxon>Saccotheciaceae</taxon>
        <taxon>Aureobasidium</taxon>
    </lineage>
</organism>
<comment type="caution">
    <text evidence="2">The sequence shown here is derived from an EMBL/GenBank/DDBJ whole genome shotgun (WGS) entry which is preliminary data.</text>
</comment>
<proteinExistence type="predicted"/>
<dbReference type="InterPro" id="IPR016181">
    <property type="entry name" value="Acyl_CoA_acyltransferase"/>
</dbReference>
<dbReference type="Proteomes" id="UP000779574">
    <property type="component" value="Unassembled WGS sequence"/>
</dbReference>
<dbReference type="InterPro" id="IPR052523">
    <property type="entry name" value="Trichothecene_AcTrans"/>
</dbReference>
<feature type="non-terminal residue" evidence="2">
    <location>
        <position position="264"/>
    </location>
</feature>
<dbReference type="GO" id="GO:0016747">
    <property type="term" value="F:acyltransferase activity, transferring groups other than amino-acyl groups"/>
    <property type="evidence" value="ECO:0007669"/>
    <property type="project" value="InterPro"/>
</dbReference>
<dbReference type="PANTHER" id="PTHR42791">
    <property type="entry name" value="GNAT FAMILY ACETYLTRANSFERASE"/>
    <property type="match status" value="1"/>
</dbReference>
<protein>
    <recommendedName>
        <fullName evidence="1">N-acetyltransferase domain-containing protein</fullName>
    </recommendedName>
</protein>
<name>A0A9P8J6A6_AURME</name>